<dbReference type="InterPro" id="IPR007159">
    <property type="entry name" value="SpoVT-AbrB_dom"/>
</dbReference>
<organism evidence="2 3">
    <name type="scientific">Candidatus Gottesmanbacteria bacterium RIFCSPLOWO2_01_FULL_46_9</name>
    <dbReference type="NCBI Taxonomy" id="1798394"/>
    <lineage>
        <taxon>Bacteria</taxon>
        <taxon>Candidatus Gottesmaniibacteriota</taxon>
    </lineage>
</organism>
<evidence type="ECO:0000313" key="3">
    <source>
        <dbReference type="Proteomes" id="UP000176450"/>
    </source>
</evidence>
<reference evidence="2 3" key="1">
    <citation type="journal article" date="2016" name="Nat. Commun.">
        <title>Thousands of microbial genomes shed light on interconnected biogeochemical processes in an aquifer system.</title>
        <authorList>
            <person name="Anantharaman K."/>
            <person name="Brown C.T."/>
            <person name="Hug L.A."/>
            <person name="Sharon I."/>
            <person name="Castelle C.J."/>
            <person name="Probst A.J."/>
            <person name="Thomas B.C."/>
            <person name="Singh A."/>
            <person name="Wilkins M.J."/>
            <person name="Karaoz U."/>
            <person name="Brodie E.L."/>
            <person name="Williams K.H."/>
            <person name="Hubbard S.S."/>
            <person name="Banfield J.F."/>
        </authorList>
    </citation>
    <scope>NUCLEOTIDE SEQUENCE [LARGE SCALE GENOMIC DNA]</scope>
</reference>
<name>A0A1F6AX64_9BACT</name>
<dbReference type="Pfam" id="PF04014">
    <property type="entry name" value="MazE_antitoxin"/>
    <property type="match status" value="1"/>
</dbReference>
<evidence type="ECO:0000313" key="2">
    <source>
        <dbReference type="EMBL" id="OGG29269.1"/>
    </source>
</evidence>
<dbReference type="Proteomes" id="UP000176450">
    <property type="component" value="Unassembled WGS sequence"/>
</dbReference>
<protein>
    <recommendedName>
        <fullName evidence="1">SpoVT-AbrB domain-containing protein</fullName>
    </recommendedName>
</protein>
<dbReference type="AlphaFoldDB" id="A0A1F6AX64"/>
<proteinExistence type="predicted"/>
<dbReference type="GO" id="GO:0003677">
    <property type="term" value="F:DNA binding"/>
    <property type="evidence" value="ECO:0007669"/>
    <property type="project" value="InterPro"/>
</dbReference>
<dbReference type="SUPFAM" id="SSF89447">
    <property type="entry name" value="AbrB/MazE/MraZ-like"/>
    <property type="match status" value="1"/>
</dbReference>
<dbReference type="InterPro" id="IPR037914">
    <property type="entry name" value="SpoVT-AbrB_sf"/>
</dbReference>
<comment type="caution">
    <text evidence="2">The sequence shown here is derived from an EMBL/GenBank/DDBJ whole genome shotgun (WGS) entry which is preliminary data.</text>
</comment>
<evidence type="ECO:0000259" key="1">
    <source>
        <dbReference type="SMART" id="SM00966"/>
    </source>
</evidence>
<dbReference type="EMBL" id="MFJX01000075">
    <property type="protein sequence ID" value="OGG29269.1"/>
    <property type="molecule type" value="Genomic_DNA"/>
</dbReference>
<dbReference type="SMART" id="SM00966">
    <property type="entry name" value="SpoVT_AbrB"/>
    <property type="match status" value="1"/>
</dbReference>
<sequence length="81" mass="8840">MLQTIIQVGNSLAITLPKDFTQKAKFRAGDKVDVDANADIPAVYVRPAKNGASRALTPEFKAWLDTILKEDTDIIKALAKV</sequence>
<accession>A0A1F6AX64</accession>
<gene>
    <name evidence="2" type="ORF">A3A63_03685</name>
</gene>
<dbReference type="Gene3D" id="2.10.260.10">
    <property type="match status" value="1"/>
</dbReference>
<feature type="domain" description="SpoVT-AbrB" evidence="1">
    <location>
        <begin position="6"/>
        <end position="53"/>
    </location>
</feature>